<evidence type="ECO:0000256" key="2">
    <source>
        <dbReference type="ARBA" id="ARBA00022723"/>
    </source>
</evidence>
<reference evidence="6 7" key="1">
    <citation type="submission" date="2010-01" db="EMBL/GenBank/DDBJ databases">
        <authorList>
            <person name="Dodson R."/>
            <person name="Madupu R."/>
            <person name="Durkin A.S."/>
            <person name="Torralba M."/>
            <person name="Methe B."/>
            <person name="Sutton G.G."/>
            <person name="Strausberg R.L."/>
            <person name="Nelson K.E."/>
        </authorList>
    </citation>
    <scope>NUCLEOTIDE SEQUENCE [LARGE SCALE GENOMIC DNA]</scope>
    <source>
        <strain evidence="6 7">653-L</strain>
    </source>
</reference>
<dbReference type="Pfam" id="PF13186">
    <property type="entry name" value="SPASM"/>
    <property type="match status" value="1"/>
</dbReference>
<dbReference type="InterPro" id="IPR058240">
    <property type="entry name" value="rSAM_sf"/>
</dbReference>
<dbReference type="GO" id="GO:0003824">
    <property type="term" value="F:catalytic activity"/>
    <property type="evidence" value="ECO:0007669"/>
    <property type="project" value="InterPro"/>
</dbReference>
<dbReference type="SFLD" id="SFLDG01067">
    <property type="entry name" value="SPASM/twitch_domain_containing"/>
    <property type="match status" value="1"/>
</dbReference>
<dbReference type="SFLD" id="SFLDG01386">
    <property type="entry name" value="main_SPASM_domain-containing"/>
    <property type="match status" value="1"/>
</dbReference>
<evidence type="ECO:0000256" key="3">
    <source>
        <dbReference type="ARBA" id="ARBA00023004"/>
    </source>
</evidence>
<gene>
    <name evidence="6" type="ORF">HMPREF0631_1683</name>
</gene>
<dbReference type="InterPro" id="IPR023885">
    <property type="entry name" value="4Fe4S-binding_SPASM_dom"/>
</dbReference>
<evidence type="ECO:0000256" key="4">
    <source>
        <dbReference type="ARBA" id="ARBA00023014"/>
    </source>
</evidence>
<dbReference type="PROSITE" id="PS51918">
    <property type="entry name" value="RADICAL_SAM"/>
    <property type="match status" value="1"/>
</dbReference>
<dbReference type="GO" id="GO:0051536">
    <property type="term" value="F:iron-sulfur cluster binding"/>
    <property type="evidence" value="ECO:0007669"/>
    <property type="project" value="UniProtKB-KW"/>
</dbReference>
<dbReference type="SFLD" id="SFLDS00029">
    <property type="entry name" value="Radical_SAM"/>
    <property type="match status" value="1"/>
</dbReference>
<comment type="caution">
    <text evidence="6">The sequence shown here is derived from an EMBL/GenBank/DDBJ whole genome shotgun (WGS) entry which is preliminary data.</text>
</comment>
<dbReference type="PANTHER" id="PTHR11228">
    <property type="entry name" value="RADICAL SAM DOMAIN PROTEIN"/>
    <property type="match status" value="1"/>
</dbReference>
<dbReference type="CDD" id="cd01335">
    <property type="entry name" value="Radical_SAM"/>
    <property type="match status" value="1"/>
</dbReference>
<sequence length="416" mass="48708">MEYYIPPNKELYYSVDEKKVYLTRKGVNNWVELPKILFEKVVFNKELKNFSVEYIGDNFIFEDEKKIYYKYIEILKLHGMLDLHKKNGDKICKGNYNLEKLIIQITNRCNLMCDYCCMDSSSNNIEEEDFINTDTIKKIKILKPKQIVISGGEPLVKDNLFEICECIKKEFNTKLSLSTNGTLIDKFNSKKIVNYFDGIDISLDGHNDNTCSQIRGKGVYESVIRGINLLREEKYIPISLSTVIGKFNRESEQKFIDLCKKIDVNPNIKQFMSLGRGNNVKKKYLNNDLDTIYYDDINLIDQIYEYKSINCMAGYNQVFIDNKGDLFPCPLLAKEEYKFGNITSISNEKIIEIFINKKHEIFDRLEALMITNQKKCKKCNRSIFCFNCIAIVDKLRENKEVFEHNCNKMKLIFGIE</sequence>
<dbReference type="NCBIfam" id="TIGR04085">
    <property type="entry name" value="rSAM_more_4Fe4S"/>
    <property type="match status" value="1"/>
</dbReference>
<evidence type="ECO:0000313" key="7">
    <source>
        <dbReference type="Proteomes" id="UP000004206"/>
    </source>
</evidence>
<evidence type="ECO:0000259" key="5">
    <source>
        <dbReference type="PROSITE" id="PS51918"/>
    </source>
</evidence>
<evidence type="ECO:0000313" key="6">
    <source>
        <dbReference type="EMBL" id="EFD05582.1"/>
    </source>
</evidence>
<dbReference type="RefSeq" id="WP_002843111.1">
    <property type="nucleotide sequence ID" value="NZ_ADJN01000016.1"/>
</dbReference>
<accession>D3MQI5</accession>
<keyword evidence="2" id="KW-0479">Metal-binding</keyword>
<keyword evidence="4" id="KW-0411">Iron-sulfur</keyword>
<name>D3MQI5_9FIRM</name>
<dbReference type="AlphaFoldDB" id="D3MQI5"/>
<keyword evidence="3" id="KW-0408">Iron</keyword>
<dbReference type="Gene3D" id="3.20.20.70">
    <property type="entry name" value="Aldolase class I"/>
    <property type="match status" value="1"/>
</dbReference>
<dbReference type="EMBL" id="ADJN01000016">
    <property type="protein sequence ID" value="EFD05582.1"/>
    <property type="molecule type" value="Genomic_DNA"/>
</dbReference>
<organism evidence="6 7">
    <name type="scientific">Peptostreptococcus anaerobius 653-L</name>
    <dbReference type="NCBI Taxonomy" id="596329"/>
    <lineage>
        <taxon>Bacteria</taxon>
        <taxon>Bacillati</taxon>
        <taxon>Bacillota</taxon>
        <taxon>Clostridia</taxon>
        <taxon>Peptostreptococcales</taxon>
        <taxon>Peptostreptococcaceae</taxon>
        <taxon>Peptostreptococcus</taxon>
    </lineage>
</organism>
<dbReference type="Pfam" id="PF04055">
    <property type="entry name" value="Radical_SAM"/>
    <property type="match status" value="1"/>
</dbReference>
<dbReference type="GeneID" id="79842215"/>
<dbReference type="PANTHER" id="PTHR11228:SF7">
    <property type="entry name" value="PQQA PEPTIDE CYCLASE"/>
    <property type="match status" value="1"/>
</dbReference>
<feature type="domain" description="Radical SAM core" evidence="5">
    <location>
        <begin position="95"/>
        <end position="310"/>
    </location>
</feature>
<dbReference type="eggNOG" id="COG0535">
    <property type="taxonomic scope" value="Bacteria"/>
</dbReference>
<evidence type="ECO:0000256" key="1">
    <source>
        <dbReference type="ARBA" id="ARBA00022691"/>
    </source>
</evidence>
<dbReference type="InterPro" id="IPR007197">
    <property type="entry name" value="rSAM"/>
</dbReference>
<dbReference type="Proteomes" id="UP000004206">
    <property type="component" value="Unassembled WGS sequence"/>
</dbReference>
<dbReference type="InterPro" id="IPR050377">
    <property type="entry name" value="Radical_SAM_PqqE_MftC-like"/>
</dbReference>
<keyword evidence="1" id="KW-0949">S-adenosyl-L-methionine</keyword>
<dbReference type="GO" id="GO:0046872">
    <property type="term" value="F:metal ion binding"/>
    <property type="evidence" value="ECO:0007669"/>
    <property type="project" value="UniProtKB-KW"/>
</dbReference>
<dbReference type="OrthoDB" id="7021155at2"/>
<keyword evidence="7" id="KW-1185">Reference proteome</keyword>
<proteinExistence type="predicted"/>
<protein>
    <submittedName>
        <fullName evidence="6">Radical SAM domain protein</fullName>
    </submittedName>
</protein>
<dbReference type="SUPFAM" id="SSF102114">
    <property type="entry name" value="Radical SAM enzymes"/>
    <property type="match status" value="1"/>
</dbReference>
<dbReference type="InterPro" id="IPR013785">
    <property type="entry name" value="Aldolase_TIM"/>
</dbReference>